<keyword evidence="4 5" id="KW-0472">Membrane</keyword>
<evidence type="ECO:0000256" key="2">
    <source>
        <dbReference type="ARBA" id="ARBA00022692"/>
    </source>
</evidence>
<dbReference type="InterPro" id="IPR037185">
    <property type="entry name" value="EmrE-like"/>
</dbReference>
<dbReference type="AlphaFoldDB" id="A0A916V1D2"/>
<feature type="transmembrane region" description="Helical" evidence="5">
    <location>
        <begin position="248"/>
        <end position="266"/>
    </location>
</feature>
<feature type="transmembrane region" description="Helical" evidence="5">
    <location>
        <begin position="272"/>
        <end position="292"/>
    </location>
</feature>
<evidence type="ECO:0000259" key="6">
    <source>
        <dbReference type="Pfam" id="PF00892"/>
    </source>
</evidence>
<evidence type="ECO:0000256" key="5">
    <source>
        <dbReference type="SAM" id="Phobius"/>
    </source>
</evidence>
<feature type="transmembrane region" description="Helical" evidence="5">
    <location>
        <begin position="27"/>
        <end position="48"/>
    </location>
</feature>
<evidence type="ECO:0000256" key="3">
    <source>
        <dbReference type="ARBA" id="ARBA00022989"/>
    </source>
</evidence>
<dbReference type="EMBL" id="BMED01000006">
    <property type="protein sequence ID" value="GGC96041.1"/>
    <property type="molecule type" value="Genomic_DNA"/>
</dbReference>
<dbReference type="PANTHER" id="PTHR32322:SF9">
    <property type="entry name" value="AMINO-ACID METABOLITE EFFLUX PUMP-RELATED"/>
    <property type="match status" value="1"/>
</dbReference>
<protein>
    <recommendedName>
        <fullName evidence="6">EamA domain-containing protein</fullName>
    </recommendedName>
</protein>
<evidence type="ECO:0000256" key="1">
    <source>
        <dbReference type="ARBA" id="ARBA00004141"/>
    </source>
</evidence>
<evidence type="ECO:0000256" key="4">
    <source>
        <dbReference type="ARBA" id="ARBA00023136"/>
    </source>
</evidence>
<evidence type="ECO:0000313" key="7">
    <source>
        <dbReference type="EMBL" id="GGC96041.1"/>
    </source>
</evidence>
<dbReference type="Proteomes" id="UP000637423">
    <property type="component" value="Unassembled WGS sequence"/>
</dbReference>
<feature type="transmembrane region" description="Helical" evidence="5">
    <location>
        <begin position="185"/>
        <end position="209"/>
    </location>
</feature>
<dbReference type="SUPFAM" id="SSF103481">
    <property type="entry name" value="Multidrug resistance efflux transporter EmrE"/>
    <property type="match status" value="2"/>
</dbReference>
<dbReference type="RefSeq" id="WP_188568795.1">
    <property type="nucleotide sequence ID" value="NZ_BMED01000006.1"/>
</dbReference>
<gene>
    <name evidence="7" type="ORF">GCM10011396_49310</name>
</gene>
<evidence type="ECO:0000313" key="8">
    <source>
        <dbReference type="Proteomes" id="UP000637423"/>
    </source>
</evidence>
<feature type="domain" description="EamA" evidence="6">
    <location>
        <begin position="156"/>
        <end position="289"/>
    </location>
</feature>
<comment type="subcellular location">
    <subcellularLocation>
        <location evidence="1">Membrane</location>
        <topology evidence="1">Multi-pass membrane protein</topology>
    </subcellularLocation>
</comment>
<organism evidence="7 8">
    <name type="scientific">Undibacterium terreum</name>
    <dbReference type="NCBI Taxonomy" id="1224302"/>
    <lineage>
        <taxon>Bacteria</taxon>
        <taxon>Pseudomonadati</taxon>
        <taxon>Pseudomonadota</taxon>
        <taxon>Betaproteobacteria</taxon>
        <taxon>Burkholderiales</taxon>
        <taxon>Oxalobacteraceae</taxon>
        <taxon>Undibacterium</taxon>
    </lineage>
</organism>
<proteinExistence type="predicted"/>
<keyword evidence="2 5" id="KW-0812">Transmembrane</keyword>
<dbReference type="PANTHER" id="PTHR32322">
    <property type="entry name" value="INNER MEMBRANE TRANSPORTER"/>
    <property type="match status" value="1"/>
</dbReference>
<reference evidence="7" key="1">
    <citation type="journal article" date="2014" name="Int. J. Syst. Evol. Microbiol.">
        <title>Complete genome sequence of Corynebacterium casei LMG S-19264T (=DSM 44701T), isolated from a smear-ripened cheese.</title>
        <authorList>
            <consortium name="US DOE Joint Genome Institute (JGI-PGF)"/>
            <person name="Walter F."/>
            <person name="Albersmeier A."/>
            <person name="Kalinowski J."/>
            <person name="Ruckert C."/>
        </authorList>
    </citation>
    <scope>NUCLEOTIDE SEQUENCE</scope>
    <source>
        <strain evidence="7">CGMCC 1.10998</strain>
    </source>
</reference>
<dbReference type="InterPro" id="IPR000620">
    <property type="entry name" value="EamA_dom"/>
</dbReference>
<feature type="transmembrane region" description="Helical" evidence="5">
    <location>
        <begin position="215"/>
        <end position="236"/>
    </location>
</feature>
<sequence length="309" mass="32223">MKKRDIATLLFLAGLWGASYLFMRMGAGEFGALAMAGSRAAGAALLLLPLLASRRDGGLAALRTHWKPIALVGITNSALPFVLFGFAALSINASLSAIFNAATPLYAALIGLLWLRENISAQRGLGLAIGFAGVLWLVWDSAGFKTGTSNTTATGWAVLACLAATLLYAFSAHYSKQRLAEVPPLAVATGSQLISAAVLAIPAILYWPAVTPSTHAWLALLALTVACTALAYVLFFKLIADVGASRTMTVPFLVPAFGVLWGVLFLGEEFTFRMGVGSGLIVIGTALTTGLIRVPGWALGRAAVVADTK</sequence>
<dbReference type="Pfam" id="PF00892">
    <property type="entry name" value="EamA"/>
    <property type="match status" value="2"/>
</dbReference>
<feature type="transmembrane region" description="Helical" evidence="5">
    <location>
        <begin position="69"/>
        <end position="91"/>
    </location>
</feature>
<feature type="transmembrane region" description="Helical" evidence="5">
    <location>
        <begin position="97"/>
        <end position="115"/>
    </location>
</feature>
<keyword evidence="8" id="KW-1185">Reference proteome</keyword>
<comment type="caution">
    <text evidence="7">The sequence shown here is derived from an EMBL/GenBank/DDBJ whole genome shotgun (WGS) entry which is preliminary data.</text>
</comment>
<dbReference type="InterPro" id="IPR050638">
    <property type="entry name" value="AA-Vitamin_Transporters"/>
</dbReference>
<accession>A0A916V1D2</accession>
<feature type="transmembrane region" description="Helical" evidence="5">
    <location>
        <begin position="154"/>
        <end position="173"/>
    </location>
</feature>
<feature type="domain" description="EamA" evidence="6">
    <location>
        <begin position="9"/>
        <end position="138"/>
    </location>
</feature>
<feature type="transmembrane region" description="Helical" evidence="5">
    <location>
        <begin position="124"/>
        <end position="142"/>
    </location>
</feature>
<reference evidence="7" key="2">
    <citation type="submission" date="2020-09" db="EMBL/GenBank/DDBJ databases">
        <authorList>
            <person name="Sun Q."/>
            <person name="Zhou Y."/>
        </authorList>
    </citation>
    <scope>NUCLEOTIDE SEQUENCE</scope>
    <source>
        <strain evidence="7">CGMCC 1.10998</strain>
    </source>
</reference>
<keyword evidence="3 5" id="KW-1133">Transmembrane helix</keyword>
<name>A0A916V1D2_9BURK</name>
<dbReference type="GO" id="GO:0016020">
    <property type="term" value="C:membrane"/>
    <property type="evidence" value="ECO:0007669"/>
    <property type="project" value="UniProtKB-SubCell"/>
</dbReference>